<dbReference type="InterPro" id="IPR050624">
    <property type="entry name" value="HTH-type_Tx_Regulator"/>
</dbReference>
<name>G8LYI6_ACECE</name>
<sequence>MANFTKKAIKDTFIQLLSERPLSQITVKDIVEKCGINRNSFYYHFHDIPSLIEEIVTEEADRIISEYKDLDSLEMGFNAAIDFAKKYRRAILHIFKSVNRDIFEQYLWKVCDYVVVSFCKTVFAKYSISEEDAEIIIQFYKAQCFGMVIDWLRSGMKDDVHDKIHRICELQKGMLEEMIRRCTQSKK</sequence>
<accession>G8LYI6</accession>
<evidence type="ECO:0000256" key="1">
    <source>
        <dbReference type="ARBA" id="ARBA00023125"/>
    </source>
</evidence>
<gene>
    <name evidence="4" type="ordered locus">Clocl_3492</name>
</gene>
<dbReference type="AlphaFoldDB" id="G8LYI6"/>
<dbReference type="Gene3D" id="1.10.357.10">
    <property type="entry name" value="Tetracycline Repressor, domain 2"/>
    <property type="match status" value="1"/>
</dbReference>
<dbReference type="InterPro" id="IPR009057">
    <property type="entry name" value="Homeodomain-like_sf"/>
</dbReference>
<protein>
    <submittedName>
        <fullName evidence="4">Transcriptional regulator</fullName>
    </submittedName>
</protein>
<proteinExistence type="predicted"/>
<dbReference type="InterPro" id="IPR001647">
    <property type="entry name" value="HTH_TetR"/>
</dbReference>
<dbReference type="Proteomes" id="UP000005435">
    <property type="component" value="Chromosome"/>
</dbReference>
<evidence type="ECO:0000259" key="3">
    <source>
        <dbReference type="PROSITE" id="PS50977"/>
    </source>
</evidence>
<evidence type="ECO:0000313" key="4">
    <source>
        <dbReference type="EMBL" id="AEV69974.1"/>
    </source>
</evidence>
<evidence type="ECO:0000256" key="2">
    <source>
        <dbReference type="PROSITE-ProRule" id="PRU00335"/>
    </source>
</evidence>
<dbReference type="eggNOG" id="COG1309">
    <property type="taxonomic scope" value="Bacteria"/>
</dbReference>
<dbReference type="RefSeq" id="WP_014256503.1">
    <property type="nucleotide sequence ID" value="NC_016627.1"/>
</dbReference>
<feature type="domain" description="HTH tetR-type" evidence="3">
    <location>
        <begin position="3"/>
        <end position="63"/>
    </location>
</feature>
<dbReference type="EMBL" id="CP003065">
    <property type="protein sequence ID" value="AEV69974.1"/>
    <property type="molecule type" value="Genomic_DNA"/>
</dbReference>
<keyword evidence="5" id="KW-1185">Reference proteome</keyword>
<dbReference type="KEGG" id="ccl:Clocl_3492"/>
<reference evidence="5" key="1">
    <citation type="submission" date="2011-12" db="EMBL/GenBank/DDBJ databases">
        <title>Complete sequence of Clostridium clariflavum DSM 19732.</title>
        <authorList>
            <consortium name="US DOE Joint Genome Institute"/>
            <person name="Lucas S."/>
            <person name="Han J."/>
            <person name="Lapidus A."/>
            <person name="Cheng J.-F."/>
            <person name="Goodwin L."/>
            <person name="Pitluck S."/>
            <person name="Peters L."/>
            <person name="Teshima H."/>
            <person name="Detter J.C."/>
            <person name="Han C."/>
            <person name="Tapia R."/>
            <person name="Land M."/>
            <person name="Hauser L."/>
            <person name="Kyrpides N."/>
            <person name="Ivanova N."/>
            <person name="Pagani I."/>
            <person name="Kitzmiller T."/>
            <person name="Lynd L."/>
            <person name="Izquierdo J."/>
            <person name="Woyke T."/>
        </authorList>
    </citation>
    <scope>NUCLEOTIDE SEQUENCE [LARGE SCALE GENOMIC DNA]</scope>
    <source>
        <strain evidence="5">DSM 19732 / NBRC 101661 / EBR45</strain>
    </source>
</reference>
<feature type="DNA-binding region" description="H-T-H motif" evidence="2">
    <location>
        <begin position="26"/>
        <end position="45"/>
    </location>
</feature>
<dbReference type="OrthoDB" id="9810250at2"/>
<dbReference type="InterPro" id="IPR039532">
    <property type="entry name" value="TetR_C_Firmicutes"/>
</dbReference>
<dbReference type="SUPFAM" id="SSF46689">
    <property type="entry name" value="Homeodomain-like"/>
    <property type="match status" value="1"/>
</dbReference>
<evidence type="ECO:0000313" key="5">
    <source>
        <dbReference type="Proteomes" id="UP000005435"/>
    </source>
</evidence>
<organism evidence="4 5">
    <name type="scientific">Acetivibrio clariflavus (strain DSM 19732 / NBRC 101661 / EBR45)</name>
    <name type="common">Clostridium clariflavum</name>
    <dbReference type="NCBI Taxonomy" id="720554"/>
    <lineage>
        <taxon>Bacteria</taxon>
        <taxon>Bacillati</taxon>
        <taxon>Bacillota</taxon>
        <taxon>Clostridia</taxon>
        <taxon>Eubacteriales</taxon>
        <taxon>Oscillospiraceae</taxon>
        <taxon>Acetivibrio</taxon>
    </lineage>
</organism>
<dbReference type="Pfam" id="PF14278">
    <property type="entry name" value="TetR_C_8"/>
    <property type="match status" value="1"/>
</dbReference>
<dbReference type="Pfam" id="PF00440">
    <property type="entry name" value="TetR_N"/>
    <property type="match status" value="1"/>
</dbReference>
<dbReference type="PANTHER" id="PTHR43479">
    <property type="entry name" value="ACREF/ENVCD OPERON REPRESSOR-RELATED"/>
    <property type="match status" value="1"/>
</dbReference>
<dbReference type="STRING" id="720554.Clocl_3492"/>
<dbReference type="PANTHER" id="PTHR43479:SF11">
    <property type="entry name" value="ACREF_ENVCD OPERON REPRESSOR-RELATED"/>
    <property type="match status" value="1"/>
</dbReference>
<dbReference type="GO" id="GO:0003677">
    <property type="term" value="F:DNA binding"/>
    <property type="evidence" value="ECO:0007669"/>
    <property type="project" value="UniProtKB-UniRule"/>
</dbReference>
<reference evidence="4 5" key="2">
    <citation type="journal article" date="2012" name="Stand. Genomic Sci.">
        <title>Complete Genome Sequence of Clostridium clariflavum DSM 19732.</title>
        <authorList>
            <person name="Izquierdo J.A."/>
            <person name="Goodwin L."/>
            <person name="Davenport K.W."/>
            <person name="Teshima H."/>
            <person name="Bruce D."/>
            <person name="Detter C."/>
            <person name="Tapia R."/>
            <person name="Han S."/>
            <person name="Land M."/>
            <person name="Hauser L."/>
            <person name="Jeffries C.D."/>
            <person name="Han J."/>
            <person name="Pitluck S."/>
            <person name="Nolan M."/>
            <person name="Chen A."/>
            <person name="Huntemann M."/>
            <person name="Mavromatis K."/>
            <person name="Mikhailova N."/>
            <person name="Liolios K."/>
            <person name="Woyke T."/>
            <person name="Lynd L.R."/>
        </authorList>
    </citation>
    <scope>NUCLEOTIDE SEQUENCE [LARGE SCALE GENOMIC DNA]</scope>
    <source>
        <strain evidence="5">DSM 19732 / NBRC 101661 / EBR45</strain>
    </source>
</reference>
<dbReference type="HOGENOM" id="CLU_087539_2_1_9"/>
<dbReference type="PROSITE" id="PS50977">
    <property type="entry name" value="HTH_TETR_2"/>
    <property type="match status" value="1"/>
</dbReference>
<keyword evidence="1 2" id="KW-0238">DNA-binding</keyword>